<evidence type="ECO:0000256" key="1">
    <source>
        <dbReference type="ARBA" id="ARBA00005640"/>
    </source>
</evidence>
<evidence type="ECO:0000256" key="5">
    <source>
        <dbReference type="ARBA" id="ARBA00035321"/>
    </source>
</evidence>
<keyword evidence="3" id="KW-0687">Ribonucleoprotein</keyword>
<dbReference type="Proteomes" id="UP000386466">
    <property type="component" value="Unassembled WGS sequence"/>
</dbReference>
<keyword evidence="7" id="KW-1185">Reference proteome</keyword>
<dbReference type="Pfam" id="PF01294">
    <property type="entry name" value="Ribosomal_L13e"/>
    <property type="match status" value="1"/>
</dbReference>
<comment type="similarity">
    <text evidence="1">Belongs to the eukaryotic ribosomal protein eL13 family.</text>
</comment>
<dbReference type="AlphaFoldDB" id="A0A485PF92"/>
<organism evidence="6 7">
    <name type="scientific">Lynx pardinus</name>
    <name type="common">Iberian lynx</name>
    <name type="synonym">Felis pardina</name>
    <dbReference type="NCBI Taxonomy" id="191816"/>
    <lineage>
        <taxon>Eukaryota</taxon>
        <taxon>Metazoa</taxon>
        <taxon>Chordata</taxon>
        <taxon>Craniata</taxon>
        <taxon>Vertebrata</taxon>
        <taxon>Euteleostomi</taxon>
        <taxon>Mammalia</taxon>
        <taxon>Eutheria</taxon>
        <taxon>Laurasiatheria</taxon>
        <taxon>Carnivora</taxon>
        <taxon>Feliformia</taxon>
        <taxon>Felidae</taxon>
        <taxon>Felinae</taxon>
        <taxon>Lynx</taxon>
    </lineage>
</organism>
<proteinExistence type="inferred from homology"/>
<evidence type="ECO:0000256" key="4">
    <source>
        <dbReference type="ARBA" id="ARBA00035216"/>
    </source>
</evidence>
<gene>
    <name evidence="6" type="ORF">LYPA_23C002478</name>
</gene>
<dbReference type="GO" id="GO:0003723">
    <property type="term" value="F:RNA binding"/>
    <property type="evidence" value="ECO:0007669"/>
    <property type="project" value="TreeGrafter"/>
</dbReference>
<accession>A0A485PF92</accession>
<dbReference type="PANTHER" id="PTHR11722:SF0">
    <property type="entry name" value="LARGE RIBOSOMAL SUBUNIT PROTEIN EL13"/>
    <property type="match status" value="1"/>
</dbReference>
<protein>
    <recommendedName>
        <fullName evidence="4">Large ribosomal subunit protein eL13</fullName>
    </recommendedName>
    <alternativeName>
        <fullName evidence="5">60S ribosomal protein L13</fullName>
    </alternativeName>
</protein>
<evidence type="ECO:0000313" key="6">
    <source>
        <dbReference type="EMBL" id="VFV42873.1"/>
    </source>
</evidence>
<dbReference type="GO" id="GO:0022625">
    <property type="term" value="C:cytosolic large ribosomal subunit"/>
    <property type="evidence" value="ECO:0007669"/>
    <property type="project" value="TreeGrafter"/>
</dbReference>
<evidence type="ECO:0000256" key="2">
    <source>
        <dbReference type="ARBA" id="ARBA00022980"/>
    </source>
</evidence>
<dbReference type="EMBL" id="CAAGRJ010032737">
    <property type="protein sequence ID" value="VFV42873.1"/>
    <property type="molecule type" value="Genomic_DNA"/>
</dbReference>
<keyword evidence="2 6" id="KW-0689">Ribosomal protein</keyword>
<dbReference type="GO" id="GO:0006412">
    <property type="term" value="P:translation"/>
    <property type="evidence" value="ECO:0007669"/>
    <property type="project" value="InterPro"/>
</dbReference>
<dbReference type="GO" id="GO:0003735">
    <property type="term" value="F:structural constituent of ribosome"/>
    <property type="evidence" value="ECO:0007669"/>
    <property type="project" value="InterPro"/>
</dbReference>
<evidence type="ECO:0000313" key="7">
    <source>
        <dbReference type="Proteomes" id="UP000386466"/>
    </source>
</evidence>
<dbReference type="PANTHER" id="PTHR11722">
    <property type="entry name" value="60S RIBOSOMAL PROTEIN L13"/>
    <property type="match status" value="1"/>
</dbReference>
<dbReference type="InterPro" id="IPR001380">
    <property type="entry name" value="Ribosomal_eL13"/>
</dbReference>
<name>A0A485PF92_LYNPA</name>
<reference evidence="6 7" key="1">
    <citation type="submission" date="2019-01" db="EMBL/GenBank/DDBJ databases">
        <authorList>
            <person name="Alioto T."/>
            <person name="Alioto T."/>
        </authorList>
    </citation>
    <scope>NUCLEOTIDE SEQUENCE [LARGE SCALE GENOMIC DNA]</scope>
</reference>
<evidence type="ECO:0000256" key="3">
    <source>
        <dbReference type="ARBA" id="ARBA00023274"/>
    </source>
</evidence>
<sequence length="120" mass="13668">MSCWDLSGSKKADKYTESLQANVQWLKEYCSKLILFSRMPSAPKRENSSAEKLKLVTQLTGLVKPTGNVYKKKKAEVITEEEKNFKVLTNIHMACANTLLFDIQAERAKEAVEQDVKKKK</sequence>
<dbReference type="Gene3D" id="1.20.5.110">
    <property type="match status" value="1"/>
</dbReference>